<dbReference type="Gene3D" id="3.30.200.20">
    <property type="entry name" value="Phosphorylase Kinase, domain 1"/>
    <property type="match status" value="2"/>
</dbReference>
<evidence type="ECO:0000256" key="17">
    <source>
        <dbReference type="SAM" id="MobiDB-lite"/>
    </source>
</evidence>
<feature type="region of interest" description="Disordered" evidence="17">
    <location>
        <begin position="297"/>
        <end position="395"/>
    </location>
</feature>
<dbReference type="PROSITE" id="PS00107">
    <property type="entry name" value="PROTEIN_KINASE_ATP"/>
    <property type="match status" value="1"/>
</dbReference>
<keyword evidence="7" id="KW-0677">Repeat</keyword>
<organism evidence="21 22">
    <name type="scientific">Pygocentrus nattereri</name>
    <name type="common">Red-bellied piranha</name>
    <dbReference type="NCBI Taxonomy" id="42514"/>
    <lineage>
        <taxon>Eukaryota</taxon>
        <taxon>Metazoa</taxon>
        <taxon>Chordata</taxon>
        <taxon>Craniata</taxon>
        <taxon>Vertebrata</taxon>
        <taxon>Euteleostomi</taxon>
        <taxon>Actinopterygii</taxon>
        <taxon>Neopterygii</taxon>
        <taxon>Teleostei</taxon>
        <taxon>Ostariophysi</taxon>
        <taxon>Characiformes</taxon>
        <taxon>Characoidei</taxon>
        <taxon>Pygocentrus</taxon>
    </lineage>
</organism>
<evidence type="ECO:0000256" key="9">
    <source>
        <dbReference type="ARBA" id="ARBA00022777"/>
    </source>
</evidence>
<feature type="region of interest" description="Disordered" evidence="17">
    <location>
        <begin position="2309"/>
        <end position="2504"/>
    </location>
</feature>
<evidence type="ECO:0000256" key="4">
    <source>
        <dbReference type="ARBA" id="ARBA00022527"/>
    </source>
</evidence>
<evidence type="ECO:0000259" key="20">
    <source>
        <dbReference type="PROSITE" id="PS50853"/>
    </source>
</evidence>
<dbReference type="InterPro" id="IPR013098">
    <property type="entry name" value="Ig_I-set"/>
</dbReference>
<keyword evidence="22" id="KW-1185">Reference proteome</keyword>
<evidence type="ECO:0000313" key="22">
    <source>
        <dbReference type="Proteomes" id="UP001501920"/>
    </source>
</evidence>
<evidence type="ECO:0000256" key="15">
    <source>
        <dbReference type="ARBA" id="ARBA00048679"/>
    </source>
</evidence>
<feature type="compositionally biased region" description="Basic and acidic residues" evidence="17">
    <location>
        <begin position="670"/>
        <end position="681"/>
    </location>
</feature>
<keyword evidence="10 16" id="KW-0067">ATP-binding</keyword>
<dbReference type="PROSITE" id="PS00108">
    <property type="entry name" value="PROTEIN_KINASE_ST"/>
    <property type="match status" value="2"/>
</dbReference>
<feature type="domain" description="Ig-like" evidence="19">
    <location>
        <begin position="937"/>
        <end position="1022"/>
    </location>
</feature>
<feature type="region of interest" description="Disordered" evidence="17">
    <location>
        <begin position="2145"/>
        <end position="2180"/>
    </location>
</feature>
<dbReference type="Pfam" id="PF00041">
    <property type="entry name" value="fn3"/>
    <property type="match status" value="1"/>
</dbReference>
<feature type="region of interest" description="Disordered" evidence="17">
    <location>
        <begin position="3187"/>
        <end position="3219"/>
    </location>
</feature>
<evidence type="ECO:0000256" key="16">
    <source>
        <dbReference type="PROSITE-ProRule" id="PRU10141"/>
    </source>
</evidence>
<dbReference type="GO" id="GO:0005524">
    <property type="term" value="F:ATP binding"/>
    <property type="evidence" value="ECO:0007669"/>
    <property type="project" value="UniProtKB-UniRule"/>
</dbReference>
<dbReference type="GeneTree" id="ENSGT00940000163418"/>
<feature type="compositionally biased region" description="Low complexity" evidence="17">
    <location>
        <begin position="2696"/>
        <end position="2707"/>
    </location>
</feature>
<dbReference type="FunFam" id="2.60.40.10:FF:000032">
    <property type="entry name" value="palladin isoform X1"/>
    <property type="match status" value="1"/>
</dbReference>
<feature type="domain" description="Ig-like" evidence="19">
    <location>
        <begin position="1035"/>
        <end position="1123"/>
    </location>
</feature>
<dbReference type="FunFam" id="3.30.200.20:FF:000302">
    <property type="entry name" value="striated muscle preferentially expressed protein kinase"/>
    <property type="match status" value="1"/>
</dbReference>
<feature type="compositionally biased region" description="Polar residues" evidence="17">
    <location>
        <begin position="513"/>
        <end position="522"/>
    </location>
</feature>
<proteinExistence type="inferred from homology"/>
<comment type="catalytic activity">
    <reaction evidence="15">
        <text>L-seryl-[protein] + ATP = O-phospho-L-seryl-[protein] + ADP + H(+)</text>
        <dbReference type="Rhea" id="RHEA:17989"/>
        <dbReference type="Rhea" id="RHEA-COMP:9863"/>
        <dbReference type="Rhea" id="RHEA-COMP:11604"/>
        <dbReference type="ChEBI" id="CHEBI:15378"/>
        <dbReference type="ChEBI" id="CHEBI:29999"/>
        <dbReference type="ChEBI" id="CHEBI:30616"/>
        <dbReference type="ChEBI" id="CHEBI:83421"/>
        <dbReference type="ChEBI" id="CHEBI:456216"/>
        <dbReference type="EC" id="2.7.11.1"/>
    </reaction>
</comment>
<dbReference type="FunFam" id="2.60.40.10:FF:000428">
    <property type="entry name" value="striated muscle preferentially expressed protein kinase"/>
    <property type="match status" value="1"/>
</dbReference>
<feature type="compositionally biased region" description="Basic and acidic residues" evidence="17">
    <location>
        <begin position="152"/>
        <end position="166"/>
    </location>
</feature>
<evidence type="ECO:0000256" key="10">
    <source>
        <dbReference type="ARBA" id="ARBA00022840"/>
    </source>
</evidence>
<dbReference type="SUPFAM" id="SSF48726">
    <property type="entry name" value="Immunoglobulin"/>
    <property type="match status" value="9"/>
</dbReference>
<feature type="compositionally biased region" description="Low complexity" evidence="17">
    <location>
        <begin position="3190"/>
        <end position="3219"/>
    </location>
</feature>
<keyword evidence="12" id="KW-0539">Nucleus</keyword>
<feature type="domain" description="Protein kinase" evidence="18">
    <location>
        <begin position="1571"/>
        <end position="1822"/>
    </location>
</feature>
<keyword evidence="11" id="KW-1015">Disulfide bond</keyword>
<feature type="compositionally biased region" description="Basic and acidic residues" evidence="17">
    <location>
        <begin position="2407"/>
        <end position="2424"/>
    </location>
</feature>
<feature type="region of interest" description="Disordered" evidence="17">
    <location>
        <begin position="214"/>
        <end position="235"/>
    </location>
</feature>
<name>A0AAR2KRC5_PYGNA</name>
<feature type="region of interest" description="Disordered" evidence="17">
    <location>
        <begin position="1924"/>
        <end position="2024"/>
    </location>
</feature>
<feature type="compositionally biased region" description="Basic and acidic residues" evidence="17">
    <location>
        <begin position="2475"/>
        <end position="2486"/>
    </location>
</feature>
<feature type="compositionally biased region" description="Basic and acidic residues" evidence="17">
    <location>
        <begin position="2163"/>
        <end position="2180"/>
    </location>
</feature>
<evidence type="ECO:0000256" key="14">
    <source>
        <dbReference type="ARBA" id="ARBA00047899"/>
    </source>
</evidence>
<feature type="domain" description="Ig-like" evidence="19">
    <location>
        <begin position="715"/>
        <end position="929"/>
    </location>
</feature>
<evidence type="ECO:0000259" key="19">
    <source>
        <dbReference type="PROSITE" id="PS50835"/>
    </source>
</evidence>
<dbReference type="PROSITE" id="PS50835">
    <property type="entry name" value="IG_LIKE"/>
    <property type="match status" value="7"/>
</dbReference>
<dbReference type="FunFam" id="2.60.40.10:FF:000513">
    <property type="entry name" value="striated muscle preferentially expressed protein kinase"/>
    <property type="match status" value="1"/>
</dbReference>
<feature type="region of interest" description="Disordered" evidence="17">
    <location>
        <begin position="658"/>
        <end position="708"/>
    </location>
</feature>
<dbReference type="Pfam" id="PF07679">
    <property type="entry name" value="I-set"/>
    <property type="match status" value="8"/>
</dbReference>
<dbReference type="CDD" id="cd00096">
    <property type="entry name" value="Ig"/>
    <property type="match status" value="1"/>
</dbReference>
<evidence type="ECO:0000256" key="2">
    <source>
        <dbReference type="ARBA" id="ARBA00006692"/>
    </source>
</evidence>
<dbReference type="GO" id="GO:0061061">
    <property type="term" value="P:muscle structure development"/>
    <property type="evidence" value="ECO:0007669"/>
    <property type="project" value="UniProtKB-ARBA"/>
</dbReference>
<reference evidence="21 22" key="1">
    <citation type="submission" date="2020-10" db="EMBL/GenBank/DDBJ databases">
        <title>Pygocentrus nattereri (red-bellied piranha) genome, fPygNat1, primary haplotype.</title>
        <authorList>
            <person name="Myers G."/>
            <person name="Meyer A."/>
            <person name="Karagic N."/>
            <person name="Pippel M."/>
            <person name="Winkler S."/>
            <person name="Tracey A."/>
            <person name="Wood J."/>
            <person name="Formenti G."/>
            <person name="Howe K."/>
            <person name="Fedrigo O."/>
            <person name="Jarvis E.D."/>
        </authorList>
    </citation>
    <scope>NUCLEOTIDE SEQUENCE [LARGE SCALE GENOMIC DNA]</scope>
</reference>
<feature type="compositionally biased region" description="Low complexity" evidence="17">
    <location>
        <begin position="358"/>
        <end position="371"/>
    </location>
</feature>
<dbReference type="InterPro" id="IPR003599">
    <property type="entry name" value="Ig_sub"/>
</dbReference>
<evidence type="ECO:0000256" key="7">
    <source>
        <dbReference type="ARBA" id="ARBA00022737"/>
    </source>
</evidence>
<dbReference type="FunFam" id="1.10.510.10:FF:000363">
    <property type="entry name" value="Striated muscle preferentially expressed protein kinase"/>
    <property type="match status" value="1"/>
</dbReference>
<feature type="region of interest" description="Disordered" evidence="17">
    <location>
        <begin position="507"/>
        <end position="542"/>
    </location>
</feature>
<keyword evidence="6" id="KW-0808">Transferase</keyword>
<feature type="domain" description="Ig-like" evidence="19">
    <location>
        <begin position="50"/>
        <end position="132"/>
    </location>
</feature>
<feature type="region of interest" description="Disordered" evidence="17">
    <location>
        <begin position="2696"/>
        <end position="2743"/>
    </location>
</feature>
<dbReference type="GO" id="GO:0005634">
    <property type="term" value="C:nucleus"/>
    <property type="evidence" value="ECO:0007669"/>
    <property type="project" value="UniProtKB-SubCell"/>
</dbReference>
<dbReference type="EC" id="2.7.11.1" evidence="3"/>
<dbReference type="InterPro" id="IPR013783">
    <property type="entry name" value="Ig-like_fold"/>
</dbReference>
<dbReference type="FunFam" id="2.60.40.10:FF:000784">
    <property type="entry name" value="Striated muscle preferentially expressed protein kinase"/>
    <property type="match status" value="1"/>
</dbReference>
<evidence type="ECO:0000256" key="8">
    <source>
        <dbReference type="ARBA" id="ARBA00022741"/>
    </source>
</evidence>
<comment type="catalytic activity">
    <reaction evidence="14">
        <text>L-threonyl-[protein] + ATP = O-phospho-L-threonyl-[protein] + ADP + H(+)</text>
        <dbReference type="Rhea" id="RHEA:46608"/>
        <dbReference type="Rhea" id="RHEA-COMP:11060"/>
        <dbReference type="Rhea" id="RHEA-COMP:11605"/>
        <dbReference type="ChEBI" id="CHEBI:15378"/>
        <dbReference type="ChEBI" id="CHEBI:30013"/>
        <dbReference type="ChEBI" id="CHEBI:30616"/>
        <dbReference type="ChEBI" id="CHEBI:61977"/>
        <dbReference type="ChEBI" id="CHEBI:456216"/>
        <dbReference type="EC" id="2.7.11.1"/>
    </reaction>
</comment>
<dbReference type="Gene3D" id="2.60.40.10">
    <property type="entry name" value="Immunoglobulins"/>
    <property type="match status" value="10"/>
</dbReference>
<dbReference type="InterPro" id="IPR011009">
    <property type="entry name" value="Kinase-like_dom_sf"/>
</dbReference>
<evidence type="ECO:0000256" key="1">
    <source>
        <dbReference type="ARBA" id="ARBA00004123"/>
    </source>
</evidence>
<feature type="compositionally biased region" description="Basic and acidic residues" evidence="17">
    <location>
        <begin position="2270"/>
        <end position="2282"/>
    </location>
</feature>
<dbReference type="SMART" id="SM00408">
    <property type="entry name" value="IGc2"/>
    <property type="match status" value="8"/>
</dbReference>
<evidence type="ECO:0000256" key="3">
    <source>
        <dbReference type="ARBA" id="ARBA00012513"/>
    </source>
</evidence>
<dbReference type="InterPro" id="IPR003598">
    <property type="entry name" value="Ig_sub2"/>
</dbReference>
<dbReference type="FunFam" id="1.10.510.10:FF:000344">
    <property type="entry name" value="striated muscle preferentially expressed protein kinase isoform X1"/>
    <property type="match status" value="1"/>
</dbReference>
<keyword evidence="13" id="KW-0393">Immunoglobulin domain</keyword>
<dbReference type="PANTHER" id="PTHR47633:SF3">
    <property type="entry name" value="STRIATED MUSCLE PREFERENTIALLY EXPRESSED PROTEIN KINASE"/>
    <property type="match status" value="1"/>
</dbReference>
<dbReference type="InterPro" id="IPR007110">
    <property type="entry name" value="Ig-like_dom"/>
</dbReference>
<evidence type="ECO:0000256" key="5">
    <source>
        <dbReference type="ARBA" id="ARBA00022553"/>
    </source>
</evidence>
<feature type="domain" description="Ig-like" evidence="19">
    <location>
        <begin position="1161"/>
        <end position="1251"/>
    </location>
</feature>
<reference evidence="21" key="2">
    <citation type="submission" date="2025-08" db="UniProtKB">
        <authorList>
            <consortium name="Ensembl"/>
        </authorList>
    </citation>
    <scope>IDENTIFICATION</scope>
</reference>
<dbReference type="SUPFAM" id="SSF49265">
    <property type="entry name" value="Fibronectin type III"/>
    <property type="match status" value="1"/>
</dbReference>
<dbReference type="FunFam" id="2.60.40.10:FF:000541">
    <property type="entry name" value="striated muscle preferentially expressed protein kinase"/>
    <property type="match status" value="1"/>
</dbReference>
<evidence type="ECO:0000259" key="18">
    <source>
        <dbReference type="PROSITE" id="PS50011"/>
    </source>
</evidence>
<dbReference type="InterPro" id="IPR036179">
    <property type="entry name" value="Ig-like_dom_sf"/>
</dbReference>
<dbReference type="InterPro" id="IPR003961">
    <property type="entry name" value="FN3_dom"/>
</dbReference>
<dbReference type="GO" id="GO:0004674">
    <property type="term" value="F:protein serine/threonine kinase activity"/>
    <property type="evidence" value="ECO:0007669"/>
    <property type="project" value="UniProtKB-KW"/>
</dbReference>
<dbReference type="Ensembl" id="ENSPNAT00000079798.1">
    <property type="protein sequence ID" value="ENSPNAP00000066830.1"/>
    <property type="gene ID" value="ENSPNAG00000015388.2"/>
</dbReference>
<dbReference type="Pfam" id="PF00069">
    <property type="entry name" value="Pkinase"/>
    <property type="match status" value="2"/>
</dbReference>
<sequence>TPREHGTRKGAEDGSGGVAPPSPRIPSKRAKVNPDQLVPDPSSVYPTPTPPVFIRKMRNAAVGTGCDIRLKVAVAGDPQPSLYWYHNDELLSMHNQEYGGLWIRDCKPTDAGLYTCIATSYLGEAKSSAVLAVLDLGEDSETTEDEAGEPQMETKERGRGGSEEASQRVPAGNYTLFNNTSSCYHYPPTHTHHSTYTSGHWASSENTVVEKEALSLGSRAPGPQPARQAIGREPTGTQIRHLGVEPLIRASRANLSRPVWGSEESVSLASDYYGSTFSLYRGRTFSIPLSQSEEVLRESPSHVLPPPSPKIVRSSTSPMLGRSGSGPPTPLTPRKKAVVPSDYQDTVPGEFEEKIKQPKSSGMSQSSTQDSRPQTPVSEYSRKDLTLRPSPKLTRASSKIFERVRVFEERRRSIDNPEGSISGRSWAGFNRAPSIDSDEGGSRLGISRESSKEDLHEALKVDAAQRRSMFRQRAASLEDKPRYSQKVQDIENKFTEELQRIKKLVGKPHMKKSFSTEQLSTFHRSRQPVRKLEPIPPQSPSRNVLEMTLRKVEPRPSSPLVKRGVHVQEVTPVHTEDESVQRKTPIEITLRKLERRPESPLVQGETVAIQEHPIQAPLKPLRLLLSSSEEEKMEVDVIPPAPAPKLTIPQIIVEEEPMETEASTAPQSEKASKSAKEEKPQRIKGRGRRQRPMSPELESSDDSYVSAGEDPLEAPVFEFALQDMVASSGAEVLLKCIIAGNPLPEGRSSLLGLEGERHTLLIKWTKPSDAGTYTVTASNEVGKACCTATLFIKSGEFPMDISSPITSDEEYLSPLEEGMDFGGTSYRGPEPRKIIDTRFKEPPAFQVLIILSFINVRLINQSLCDPCFLSISRLRDRVTIKTGPRHIVRETEDGTCEMIIKSAVKSDAGVYTCKIINEYGTKQCEGRLDVKAVPAEPGLAIVRAVRDVMVKAGETAVFECHVIGPQDMDVDWLSDGKLIQPALLNCKMHFDGKRCRLLLNSVHEDDSGTYTCKLSTAKEELTSCAKLKVIASIGPLFTRQLDVLEVIEGRNARFDCKVSGTPPPRVIWSHFDHPLVESEDIHILKEGGRHSLVISHVSTEDEGLYTVVARNPHGETECSAELYVQEPRPAISLQMAKLEKMPSIPEEPEVPDSEVERFTMPDFVKPLYDLDVIEGKEAILKCKVAGLPYPTIAWFHNGKKIESTEDRKMTQFRDIHSLVIRSVCHAHGGVYKSVISNKVGKATCYAHLYVTDVLPDPPDGAPVIESITGKTITLCWKKPKRLDPSIDPSTLMYAVQQQALGSIQWTIIASSLKQTTYTVTSLSKGVRYAFRVLSITSKAFSKPSPATDPVQLVDRGPYLQEAPVVIDKPDVVYMVENQPVSITVTLNHVNAYSASRVTLSNRPGLFEMSMPDDDQHTLKLCKVKSSDVGPLTFTASNPYGTDSCLLTLEMAAAPTFESIMEDLDVSVGETPRFAVVVEGKPIPDILWYKNDVLLSESSHFTFVYDDNECSLVVLNTQPDDSGVYTCTAKNLAGSVSCKAELTVHTTTREKDDPMEDEETILRRMRRLTDYYDVHKEIGRGAFSYVKRVTHKVGKMEYAAKFISARAKRKASALREMNIFSHLNHERIIYFHDAFEKKNAVIIITEICHEELLERLTKKSTVLEAEIRSSVRQLLEGISYLHQNDILHLDVKPDNILMADPTSDQIRICDFGNAVKFTPDEAQYCKYGTPEFVAPEIVNQTPVSKATDIWPVGVLTYLCLTGVSPFAGENDRSSVLNIRNYNVAFEESMFADLCHEAKGFVIKLLVADRLRPDASECLRHPWFKTLNKGKSISTESLKKFLLRRKWQRSLISYKSKMVMRSIPELLDDSSSHISIAVPRHLKEGSPPPSSSSDSDEDIVELPFIPMPLNMEFSGSRMSLTEILGDEEMVGKTNSNLEKSGSSPEKRAEQTKRPLCRGSSMESDKPEGARRRGELRRGSSADSALQLHIKPEEGAEESPTDGRRILKKSVSMELPRRSPSPGAAKMSQEDYALKLELMRQRLLRGGSVDNKMSGLRGPLLETLGMGDEKRFMRGTRLGNPPLVRAASSESPRDDIPKTKVLRKSASFSQGDTEPMPLHRRIGAPLEIPLAQIEERRLQEAVSMSVLAEPVKQDSRPVTPKPLTPEPKRHETKVPAEEKEPSPVRHIPLLQTPSEPAAILTSTNVSVPASPSVPVYTSMSRHISEPSLISAPPSSKADAHQTTEHPAVFSRVASIEQPSKEPSPPKTPTRVSPKKEPSPGSHIEDLASEEVFEARFKKRESSLTRSLKRLSWQKTDEKPSTVAPEVTEEMYRPGPIGAPLEFVPRRLEEKSKSVQDLREAEKDPGFMRRLSMRLETPPEPETKKPTESPVLAMRRKIGSTVSGLSMKIRSHSEERKDEKEGKTETKRTPLLSILRRSTSEGGSLKRMGIPQNQLASQSGTGASSESLDSMSSIQSESATERRSRWDRWGLTRGRRDKTVSQPDIPTTSQNCLFSDFPPVFHIKLRDHVLLEGDPVTLSCLPAGSPHPHIAWMKDKKPLEIDPRMNMISCPDGRQLLMIMKTTKNDAGLYECVATNPLASVTSSCLPNRPGTPEVPQKYKNTALVVWRPSDTMAPCTYSLERRTEGESNWLIVATGVADCYYNVTDVPTGATYRFRVACVNKAGQGPYSNLSEKVTLDAAAPAQAPAAQPAQPAPPAQPPPAPVSTATPTPATAPSYSSPTHRDVPEFQIPISSSTSAPAKAKTTLNITVAKPTPTPVAAPVQSVPAKLSPPAILPKPQSPVNVVSPMAQTPPVSPPPLVSPPPSIGKPISSVPMYVPTTTTAHVMPVTPNTPSPALSPPVVLVTSLSPLGEGAATPNRMTPNSTLRQGVPQKPYTFMDEKARGRFGVIRECRENATGSLFMAKIVPYEPESKQNVLQEYEILKSLHHDKIMALHEAYVTPRYLVLISECCAGKEILYSLIDRFRYSEDDVVAYVVQVLQGLDYLHNRRILHLDIKPENIIVTYMNAVKIIDFGSAQTFNPLFLKQFSPPIGTLEYMSPEMLKGDVVGPPADIWSVGVMTYIMLSGRLPFTENDPAETEARIQAAKFDLSKLYQNVSQSASLFLKKILCSYPWARPSIKDCFNNSWLQDAYLMRLRRQTLTFTTTRLKEFLSQQQQIRAQVATKHKVLLRSYQSSPQSPTSPTTPSTPSTLSIPSTPSTPVTQ</sequence>
<comment type="subcellular location">
    <subcellularLocation>
        <location evidence="1">Nucleus</location>
    </subcellularLocation>
</comment>
<feature type="domain" description="Fibronectin type-III" evidence="20">
    <location>
        <begin position="1258"/>
        <end position="1356"/>
    </location>
</feature>
<feature type="compositionally biased region" description="Polar residues" evidence="17">
    <location>
        <begin position="2447"/>
        <end position="2474"/>
    </location>
</feature>
<dbReference type="InterPro" id="IPR000719">
    <property type="entry name" value="Prot_kinase_dom"/>
</dbReference>
<feature type="compositionally biased region" description="Basic and acidic residues" evidence="17">
    <location>
        <begin position="1960"/>
        <end position="1977"/>
    </location>
</feature>
<keyword evidence="4" id="KW-0723">Serine/threonine-protein kinase</keyword>
<accession>A0AAR2KRC5</accession>
<keyword evidence="5" id="KW-0597">Phosphoprotein</keyword>
<feature type="compositionally biased region" description="Basic residues" evidence="17">
    <location>
        <begin position="682"/>
        <end position="691"/>
    </location>
</feature>
<feature type="binding site" evidence="16">
    <location>
        <position position="1600"/>
    </location>
    <ligand>
        <name>ATP</name>
        <dbReference type="ChEBI" id="CHEBI:30616"/>
    </ligand>
</feature>
<feature type="domain" description="Fibronectin type-III" evidence="20">
    <location>
        <begin position="2605"/>
        <end position="2695"/>
    </location>
</feature>
<dbReference type="SMART" id="SM00220">
    <property type="entry name" value="S_TKc"/>
    <property type="match status" value="2"/>
</dbReference>
<dbReference type="InterPro" id="IPR017441">
    <property type="entry name" value="Protein_kinase_ATP_BS"/>
</dbReference>
<dbReference type="PANTHER" id="PTHR47633">
    <property type="entry name" value="IMMUNOGLOBULIN"/>
    <property type="match status" value="1"/>
</dbReference>
<comment type="similarity">
    <text evidence="2">Belongs to the protein kinase superfamily. CAMK Ser/Thr protein kinase family.</text>
</comment>
<dbReference type="InterPro" id="IPR036116">
    <property type="entry name" value="FN3_sf"/>
</dbReference>
<feature type="region of interest" description="Disordered" evidence="17">
    <location>
        <begin position="1"/>
        <end position="45"/>
    </location>
</feature>
<dbReference type="CDD" id="cd00063">
    <property type="entry name" value="FN3"/>
    <property type="match status" value="2"/>
</dbReference>
<evidence type="ECO:0000256" key="12">
    <source>
        <dbReference type="ARBA" id="ARBA00023242"/>
    </source>
</evidence>
<feature type="region of interest" description="Disordered" evidence="17">
    <location>
        <begin position="2219"/>
        <end position="2285"/>
    </location>
</feature>
<feature type="region of interest" description="Disordered" evidence="17">
    <location>
        <begin position="2072"/>
        <end position="2093"/>
    </location>
</feature>
<feature type="compositionally biased region" description="Pro residues" evidence="17">
    <location>
        <begin position="2708"/>
        <end position="2719"/>
    </location>
</feature>
<dbReference type="Gene3D" id="1.10.510.10">
    <property type="entry name" value="Transferase(Phosphotransferase) domain 1"/>
    <property type="match status" value="2"/>
</dbReference>
<dbReference type="SUPFAM" id="SSF56112">
    <property type="entry name" value="Protein kinase-like (PK-like)"/>
    <property type="match status" value="2"/>
</dbReference>
<feature type="compositionally biased region" description="Polar residues" evidence="17">
    <location>
        <begin position="1930"/>
        <end position="1941"/>
    </location>
</feature>
<dbReference type="FunFam" id="2.60.40.10:FF:000539">
    <property type="entry name" value="striated muscle preferentially expressed protein kinase"/>
    <property type="match status" value="1"/>
</dbReference>
<feature type="domain" description="Ig-like" evidence="19">
    <location>
        <begin position="2514"/>
        <end position="2598"/>
    </location>
</feature>
<dbReference type="PROSITE" id="PS50853">
    <property type="entry name" value="FN3"/>
    <property type="match status" value="2"/>
</dbReference>
<feature type="compositionally biased region" description="Low complexity" evidence="17">
    <location>
        <begin position="2720"/>
        <end position="2736"/>
    </location>
</feature>
<feature type="compositionally biased region" description="Basic and acidic residues" evidence="17">
    <location>
        <begin position="1"/>
        <end position="12"/>
    </location>
</feature>
<feature type="compositionally biased region" description="Acidic residues" evidence="17">
    <location>
        <begin position="139"/>
        <end position="148"/>
    </location>
</feature>
<evidence type="ECO:0000313" key="21">
    <source>
        <dbReference type="Ensembl" id="ENSPNAP00000066830.1"/>
    </source>
</evidence>
<keyword evidence="9" id="KW-0418">Kinase</keyword>
<feature type="region of interest" description="Disordered" evidence="17">
    <location>
        <begin position="415"/>
        <end position="455"/>
    </location>
</feature>
<dbReference type="Proteomes" id="UP001501920">
    <property type="component" value="Chromosome 6"/>
</dbReference>
<dbReference type="FunFam" id="2.60.40.10:FF:000497">
    <property type="entry name" value="Striated muscle preferentially expressed protein kinase"/>
    <property type="match status" value="1"/>
</dbReference>
<keyword evidence="8 16" id="KW-0547">Nucleotide-binding</keyword>
<evidence type="ECO:0000256" key="13">
    <source>
        <dbReference type="ARBA" id="ARBA00023319"/>
    </source>
</evidence>
<feature type="compositionally biased region" description="Basic and acidic residues" evidence="17">
    <location>
        <begin position="2340"/>
        <end position="2363"/>
    </location>
</feature>
<feature type="region of interest" description="Disordered" evidence="17">
    <location>
        <begin position="139"/>
        <end position="172"/>
    </location>
</feature>
<dbReference type="PROSITE" id="PS50011">
    <property type="entry name" value="PROTEIN_KINASE_DOM"/>
    <property type="match status" value="2"/>
</dbReference>
<evidence type="ECO:0000256" key="6">
    <source>
        <dbReference type="ARBA" id="ARBA00022679"/>
    </source>
</evidence>
<protein>
    <recommendedName>
        <fullName evidence="3">non-specific serine/threonine protein kinase</fullName>
        <ecNumber evidence="3">2.7.11.1</ecNumber>
    </recommendedName>
</protein>
<dbReference type="SMART" id="SM00409">
    <property type="entry name" value="IG"/>
    <property type="match status" value="9"/>
</dbReference>
<feature type="domain" description="Protein kinase" evidence="18">
    <location>
        <begin position="2891"/>
        <end position="3143"/>
    </location>
</feature>
<dbReference type="InterPro" id="IPR008271">
    <property type="entry name" value="Ser/Thr_kinase_AS"/>
</dbReference>
<reference evidence="21" key="3">
    <citation type="submission" date="2025-09" db="UniProtKB">
        <authorList>
            <consortium name="Ensembl"/>
        </authorList>
    </citation>
    <scope>IDENTIFICATION</scope>
</reference>
<dbReference type="SMART" id="SM00060">
    <property type="entry name" value="FN3"/>
    <property type="match status" value="2"/>
</dbReference>
<feature type="domain" description="Ig-like" evidence="19">
    <location>
        <begin position="1454"/>
        <end position="1542"/>
    </location>
</feature>
<evidence type="ECO:0000256" key="11">
    <source>
        <dbReference type="ARBA" id="ARBA00023157"/>
    </source>
</evidence>
<dbReference type="FunFam" id="2.60.40.10:FF:000080">
    <property type="entry name" value="Myosin light chain kinase, smooth muscle"/>
    <property type="match status" value="1"/>
</dbReference>